<keyword evidence="3" id="KW-1185">Reference proteome</keyword>
<dbReference type="AlphaFoldDB" id="A0AAD9GMX2"/>
<reference evidence="2" key="1">
    <citation type="submission" date="2023-08" db="EMBL/GenBank/DDBJ databases">
        <title>Reference Genome Resource for the Citrus Pathogen Phytophthora citrophthora.</title>
        <authorList>
            <person name="Moller H."/>
            <person name="Coetzee B."/>
            <person name="Rose L.J."/>
            <person name="Van Niekerk J.M."/>
        </authorList>
    </citation>
    <scope>NUCLEOTIDE SEQUENCE</scope>
    <source>
        <strain evidence="2">STE-U-9442</strain>
    </source>
</reference>
<name>A0AAD9GMX2_9STRA</name>
<evidence type="ECO:0000313" key="2">
    <source>
        <dbReference type="EMBL" id="KAK1941397.1"/>
    </source>
</evidence>
<dbReference type="Proteomes" id="UP001259832">
    <property type="component" value="Unassembled WGS sequence"/>
</dbReference>
<comment type="caution">
    <text evidence="2">The sequence shown here is derived from an EMBL/GenBank/DDBJ whole genome shotgun (WGS) entry which is preliminary data.</text>
</comment>
<feature type="compositionally biased region" description="Basic and acidic residues" evidence="1">
    <location>
        <begin position="11"/>
        <end position="33"/>
    </location>
</feature>
<proteinExistence type="predicted"/>
<evidence type="ECO:0000313" key="3">
    <source>
        <dbReference type="Proteomes" id="UP001259832"/>
    </source>
</evidence>
<dbReference type="EMBL" id="JASMQC010000012">
    <property type="protein sequence ID" value="KAK1941397.1"/>
    <property type="molecule type" value="Genomic_DNA"/>
</dbReference>
<accession>A0AAD9GMX2</accession>
<sequence>MATTSASKGNHGGDDPPTDVKRVRASLEQEENKTNASESVSYGSYQRLKNVRLPDEIAALSHVLNFYDTLLMALLPTISFHFNGFAFGVVYWHHLASTLTNDETNDLKWVQQRLDRFPCDYSDVTAHAAALSWLDIVN</sequence>
<protein>
    <submittedName>
        <fullName evidence="2">Uncharacterized protein</fullName>
    </submittedName>
</protein>
<feature type="region of interest" description="Disordered" evidence="1">
    <location>
        <begin position="1"/>
        <end position="40"/>
    </location>
</feature>
<organism evidence="2 3">
    <name type="scientific">Phytophthora citrophthora</name>
    <dbReference type="NCBI Taxonomy" id="4793"/>
    <lineage>
        <taxon>Eukaryota</taxon>
        <taxon>Sar</taxon>
        <taxon>Stramenopiles</taxon>
        <taxon>Oomycota</taxon>
        <taxon>Peronosporomycetes</taxon>
        <taxon>Peronosporales</taxon>
        <taxon>Peronosporaceae</taxon>
        <taxon>Phytophthora</taxon>
    </lineage>
</organism>
<evidence type="ECO:0000256" key="1">
    <source>
        <dbReference type="SAM" id="MobiDB-lite"/>
    </source>
</evidence>
<gene>
    <name evidence="2" type="ORF">P3T76_007263</name>
</gene>